<protein>
    <submittedName>
        <fullName evidence="2">Uncharacterized protein</fullName>
    </submittedName>
</protein>
<reference evidence="2" key="1">
    <citation type="submission" date="2018-05" db="EMBL/GenBank/DDBJ databases">
        <authorList>
            <person name="Lanie J.A."/>
            <person name="Ng W.-L."/>
            <person name="Kazmierczak K.M."/>
            <person name="Andrzejewski T.M."/>
            <person name="Davidsen T.M."/>
            <person name="Wayne K.J."/>
            <person name="Tettelin H."/>
            <person name="Glass J.I."/>
            <person name="Rusch D."/>
            <person name="Podicherti R."/>
            <person name="Tsui H.-C.T."/>
            <person name="Winkler M.E."/>
        </authorList>
    </citation>
    <scope>NUCLEOTIDE SEQUENCE</scope>
</reference>
<evidence type="ECO:0000313" key="2">
    <source>
        <dbReference type="EMBL" id="SVA76880.1"/>
    </source>
</evidence>
<dbReference type="EMBL" id="UINC01018326">
    <property type="protein sequence ID" value="SVA76880.1"/>
    <property type="molecule type" value="Genomic_DNA"/>
</dbReference>
<sequence>MATNKTFSVAGVSTLNGVTKVRFANDFVSRIKILAKNGHEDVILVELDEAVSKMDACSVLMQHPAMQGETAQGAVAEWVVRNTPKVPKPRKAKATVTAKKPAAKKAKQAAEPVAA</sequence>
<name>A0A381YIV5_9ZZZZ</name>
<gene>
    <name evidence="2" type="ORF">METZ01_LOCUS129734</name>
</gene>
<proteinExistence type="predicted"/>
<evidence type="ECO:0000256" key="1">
    <source>
        <dbReference type="SAM" id="MobiDB-lite"/>
    </source>
</evidence>
<dbReference type="AlphaFoldDB" id="A0A381YIV5"/>
<feature type="region of interest" description="Disordered" evidence="1">
    <location>
        <begin position="85"/>
        <end position="115"/>
    </location>
</feature>
<organism evidence="2">
    <name type="scientific">marine metagenome</name>
    <dbReference type="NCBI Taxonomy" id="408172"/>
    <lineage>
        <taxon>unclassified sequences</taxon>
        <taxon>metagenomes</taxon>
        <taxon>ecological metagenomes</taxon>
    </lineage>
</organism>
<accession>A0A381YIV5</accession>